<sequence length="81" mass="9627">MQINSPHFIIENESELGWKLHWLRAEHEEPIDICARRLGVSIDTVDKIECGRFDEPQIDLELLILYLALYDEKFHLSFEED</sequence>
<dbReference type="AlphaFoldDB" id="A0A9D1M4V0"/>
<organism evidence="1 2">
    <name type="scientific">Candidatus Scatocola faecipullorum</name>
    <dbReference type="NCBI Taxonomy" id="2840917"/>
    <lineage>
        <taxon>Bacteria</taxon>
        <taxon>Pseudomonadati</taxon>
        <taxon>Pseudomonadota</taxon>
        <taxon>Alphaproteobacteria</taxon>
        <taxon>Rhodospirillales</taxon>
        <taxon>Rhodospirillaceae</taxon>
        <taxon>Rhodospirillaceae incertae sedis</taxon>
        <taxon>Candidatus Scatocola</taxon>
    </lineage>
</organism>
<reference evidence="1" key="1">
    <citation type="submission" date="2020-10" db="EMBL/GenBank/DDBJ databases">
        <authorList>
            <person name="Gilroy R."/>
        </authorList>
    </citation>
    <scope>NUCLEOTIDE SEQUENCE</scope>
    <source>
        <strain evidence="1">ChiW3-316</strain>
    </source>
</reference>
<evidence type="ECO:0000313" key="1">
    <source>
        <dbReference type="EMBL" id="HIU53830.1"/>
    </source>
</evidence>
<dbReference type="EMBL" id="DVNC01000049">
    <property type="protein sequence ID" value="HIU53830.1"/>
    <property type="molecule type" value="Genomic_DNA"/>
</dbReference>
<dbReference type="SUPFAM" id="SSF47413">
    <property type="entry name" value="lambda repressor-like DNA-binding domains"/>
    <property type="match status" value="1"/>
</dbReference>
<dbReference type="GO" id="GO:0003677">
    <property type="term" value="F:DNA binding"/>
    <property type="evidence" value="ECO:0007669"/>
    <property type="project" value="InterPro"/>
</dbReference>
<accession>A0A9D1M4V0</accession>
<comment type="caution">
    <text evidence="1">The sequence shown here is derived from an EMBL/GenBank/DDBJ whole genome shotgun (WGS) entry which is preliminary data.</text>
</comment>
<dbReference type="Proteomes" id="UP000824107">
    <property type="component" value="Unassembled WGS sequence"/>
</dbReference>
<gene>
    <name evidence="1" type="ORF">IAD20_07085</name>
</gene>
<reference evidence="1" key="2">
    <citation type="journal article" date="2021" name="PeerJ">
        <title>Extensive microbial diversity within the chicken gut microbiome revealed by metagenomics and culture.</title>
        <authorList>
            <person name="Gilroy R."/>
            <person name="Ravi A."/>
            <person name="Getino M."/>
            <person name="Pursley I."/>
            <person name="Horton D.L."/>
            <person name="Alikhan N.F."/>
            <person name="Baker D."/>
            <person name="Gharbi K."/>
            <person name="Hall N."/>
            <person name="Watson M."/>
            <person name="Adriaenssens E.M."/>
            <person name="Foster-Nyarko E."/>
            <person name="Jarju S."/>
            <person name="Secka A."/>
            <person name="Antonio M."/>
            <person name="Oren A."/>
            <person name="Chaudhuri R.R."/>
            <person name="La Ragione R."/>
            <person name="Hildebrand F."/>
            <person name="Pallen M.J."/>
        </authorList>
    </citation>
    <scope>NUCLEOTIDE SEQUENCE</scope>
    <source>
        <strain evidence="1">ChiW3-316</strain>
    </source>
</reference>
<protein>
    <submittedName>
        <fullName evidence="1">Uncharacterized protein</fullName>
    </submittedName>
</protein>
<proteinExistence type="predicted"/>
<evidence type="ECO:0000313" key="2">
    <source>
        <dbReference type="Proteomes" id="UP000824107"/>
    </source>
</evidence>
<name>A0A9D1M4V0_9PROT</name>
<dbReference type="InterPro" id="IPR010982">
    <property type="entry name" value="Lambda_DNA-bd_dom_sf"/>
</dbReference>